<proteinExistence type="predicted"/>
<reference evidence="1" key="1">
    <citation type="submission" date="2013-07" db="EMBL/GenBank/DDBJ databases">
        <title>The genome of Eucalyptus grandis.</title>
        <authorList>
            <person name="Schmutz J."/>
            <person name="Hayes R."/>
            <person name="Myburg A."/>
            <person name="Tuskan G."/>
            <person name="Grattapaglia D."/>
            <person name="Rokhsar D.S."/>
        </authorList>
    </citation>
    <scope>NUCLEOTIDE SEQUENCE</scope>
    <source>
        <tissue evidence="1">Leaf extractions</tissue>
    </source>
</reference>
<organism evidence="1">
    <name type="scientific">Eucalyptus grandis</name>
    <name type="common">Flooded gum</name>
    <dbReference type="NCBI Taxonomy" id="71139"/>
    <lineage>
        <taxon>Eukaryota</taxon>
        <taxon>Viridiplantae</taxon>
        <taxon>Streptophyta</taxon>
        <taxon>Embryophyta</taxon>
        <taxon>Tracheophyta</taxon>
        <taxon>Spermatophyta</taxon>
        <taxon>Magnoliopsida</taxon>
        <taxon>eudicotyledons</taxon>
        <taxon>Gunneridae</taxon>
        <taxon>Pentapetalae</taxon>
        <taxon>rosids</taxon>
        <taxon>malvids</taxon>
        <taxon>Myrtales</taxon>
        <taxon>Myrtaceae</taxon>
        <taxon>Myrtoideae</taxon>
        <taxon>Eucalypteae</taxon>
        <taxon>Eucalyptus</taxon>
    </lineage>
</organism>
<dbReference type="InParanoid" id="A0A059BZA0"/>
<protein>
    <submittedName>
        <fullName evidence="1">Uncharacterized protein</fullName>
    </submittedName>
</protein>
<evidence type="ECO:0000313" key="1">
    <source>
        <dbReference type="EMBL" id="KCW71538.1"/>
    </source>
</evidence>
<dbReference type="EMBL" id="KK198757">
    <property type="protein sequence ID" value="KCW71538.1"/>
    <property type="molecule type" value="Genomic_DNA"/>
</dbReference>
<dbReference type="Gramene" id="KCW71538">
    <property type="protein sequence ID" value="KCW71538"/>
    <property type="gene ID" value="EUGRSUZ_E00079"/>
</dbReference>
<name>A0A059BZA0_EUCGR</name>
<gene>
    <name evidence="1" type="ORF">EUGRSUZ_E00079</name>
</gene>
<sequence>MRFTESSNCREEFHYNLMKHWHARNQTCCRVVFLGYIFPNIGYPSMNDKADNIQTQNLVVNYPKSVALHQDFEFT</sequence>
<accession>A0A059BZA0</accession>
<dbReference type="AlphaFoldDB" id="A0A059BZA0"/>